<feature type="transmembrane region" description="Helical" evidence="1">
    <location>
        <begin position="184"/>
        <end position="211"/>
    </location>
</feature>
<organism evidence="2 3">
    <name type="scientific">Alsobacter ponti</name>
    <dbReference type="NCBI Taxonomy" id="2962936"/>
    <lineage>
        <taxon>Bacteria</taxon>
        <taxon>Pseudomonadati</taxon>
        <taxon>Pseudomonadota</taxon>
        <taxon>Alphaproteobacteria</taxon>
        <taxon>Hyphomicrobiales</taxon>
        <taxon>Alsobacteraceae</taxon>
        <taxon>Alsobacter</taxon>
    </lineage>
</organism>
<keyword evidence="2" id="KW-0282">Flagellum</keyword>
<evidence type="ECO:0000256" key="1">
    <source>
        <dbReference type="SAM" id="Phobius"/>
    </source>
</evidence>
<dbReference type="RefSeq" id="WP_254744575.1">
    <property type="nucleotide sequence ID" value="NZ_JANCLU010000018.1"/>
</dbReference>
<dbReference type="EMBL" id="JANCLU010000018">
    <property type="protein sequence ID" value="MCP8940162.1"/>
    <property type="molecule type" value="Genomic_DNA"/>
</dbReference>
<keyword evidence="2" id="KW-0969">Cilium</keyword>
<keyword evidence="2" id="KW-0966">Cell projection</keyword>
<evidence type="ECO:0000313" key="3">
    <source>
        <dbReference type="Proteomes" id="UP001205890"/>
    </source>
</evidence>
<protein>
    <submittedName>
        <fullName evidence="2">Flagellar motor protein MotA</fullName>
    </submittedName>
</protein>
<feature type="transmembrane region" description="Helical" evidence="1">
    <location>
        <begin position="16"/>
        <end position="35"/>
    </location>
</feature>
<feature type="transmembrane region" description="Helical" evidence="1">
    <location>
        <begin position="136"/>
        <end position="154"/>
    </location>
</feature>
<gene>
    <name evidence="2" type="ORF">NK718_16670</name>
</gene>
<keyword evidence="1" id="KW-0472">Membrane</keyword>
<accession>A0ABT1LF88</accession>
<evidence type="ECO:0000313" key="2">
    <source>
        <dbReference type="EMBL" id="MCP8940162.1"/>
    </source>
</evidence>
<dbReference type="Proteomes" id="UP001205890">
    <property type="component" value="Unassembled WGS sequence"/>
</dbReference>
<keyword evidence="3" id="KW-1185">Reference proteome</keyword>
<proteinExistence type="predicted"/>
<reference evidence="2 3" key="1">
    <citation type="submission" date="2022-07" db="EMBL/GenBank/DDBJ databases">
        <authorList>
            <person name="Li W.-J."/>
            <person name="Deng Q.-Q."/>
        </authorList>
    </citation>
    <scope>NUCLEOTIDE SEQUENCE [LARGE SCALE GENOMIC DNA]</scope>
    <source>
        <strain evidence="2 3">SYSU M60028</strain>
    </source>
</reference>
<keyword evidence="1" id="KW-1133">Transmembrane helix</keyword>
<keyword evidence="1" id="KW-0812">Transmembrane</keyword>
<feature type="transmembrane region" description="Helical" evidence="1">
    <location>
        <begin position="47"/>
        <end position="68"/>
    </location>
</feature>
<name>A0ABT1LF88_9HYPH</name>
<sequence>MADPLDPHRLSPPRIYVVRMAVFIVLAGFVALILYRAIASAFMANPALNGVIFGVLFIGVVLAFRQVIRLFREVRWVNSFRRAEPGLMPQDKPVLLMPMATLLANRQGAGVSTATLRAILDTVGMRLDEGRDIGRYLTGLLVFLGLLGTFWGLLETVGSVGRVISTMKSGADAALMFEDLKSGLAAPLGGMGISFSSSLFGLAGSLVLGFLDLQAGQAQNRFYNELEDWLTTTVSEPGVEGLPALDGASDLRAVLDRLTVAVLEQGGGRNTTQALANLAEGIQALVQHMRSEQQLIRDWVEAQAAREAEMKRVLERLAPEPDRL</sequence>
<comment type="caution">
    <text evidence="2">The sequence shown here is derived from an EMBL/GenBank/DDBJ whole genome shotgun (WGS) entry which is preliminary data.</text>
</comment>